<dbReference type="PANTHER" id="PTHR30237:SF2">
    <property type="entry name" value="MUREIN TETRAPEPTIDE CARBOXYPEPTIDASE"/>
    <property type="match status" value="1"/>
</dbReference>
<organism evidence="8 9">
    <name type="scientific">Massilia jejuensis</name>
    <dbReference type="NCBI Taxonomy" id="648894"/>
    <lineage>
        <taxon>Bacteria</taxon>
        <taxon>Pseudomonadati</taxon>
        <taxon>Pseudomonadota</taxon>
        <taxon>Betaproteobacteria</taxon>
        <taxon>Burkholderiales</taxon>
        <taxon>Oxalobacteraceae</taxon>
        <taxon>Telluria group</taxon>
        <taxon>Massilia</taxon>
    </lineage>
</organism>
<evidence type="ECO:0000313" key="8">
    <source>
        <dbReference type="EMBL" id="MFC5510702.1"/>
    </source>
</evidence>
<dbReference type="Pfam" id="PF02016">
    <property type="entry name" value="Peptidase_S66"/>
    <property type="match status" value="1"/>
</dbReference>
<dbReference type="PANTHER" id="PTHR30237">
    <property type="entry name" value="MURAMOYLTETRAPEPTIDE CARBOXYPEPTIDASE"/>
    <property type="match status" value="1"/>
</dbReference>
<name>A0ABW0PFP7_9BURK</name>
<dbReference type="Proteomes" id="UP001596031">
    <property type="component" value="Unassembled WGS sequence"/>
</dbReference>
<protein>
    <submittedName>
        <fullName evidence="8">LD-carboxypeptidase</fullName>
    </submittedName>
</protein>
<accession>A0ABW0PFP7</accession>
<dbReference type="RefSeq" id="WP_379718248.1">
    <property type="nucleotide sequence ID" value="NZ_JBHSMS010000023.1"/>
</dbReference>
<dbReference type="InterPro" id="IPR003507">
    <property type="entry name" value="S66_fam"/>
</dbReference>
<keyword evidence="2" id="KW-0121">Carboxypeptidase</keyword>
<dbReference type="InterPro" id="IPR027461">
    <property type="entry name" value="Carboxypeptidase_A_C_sf"/>
</dbReference>
<proteinExistence type="inferred from homology"/>
<dbReference type="InterPro" id="IPR040921">
    <property type="entry name" value="Peptidase_S66C"/>
</dbReference>
<dbReference type="SUPFAM" id="SSF52317">
    <property type="entry name" value="Class I glutamine amidotransferase-like"/>
    <property type="match status" value="1"/>
</dbReference>
<evidence type="ECO:0000256" key="5">
    <source>
        <dbReference type="ARBA" id="ARBA00022825"/>
    </source>
</evidence>
<reference evidence="9" key="1">
    <citation type="journal article" date="2019" name="Int. J. Syst. Evol. Microbiol.">
        <title>The Global Catalogue of Microorganisms (GCM) 10K type strain sequencing project: providing services to taxonomists for standard genome sequencing and annotation.</title>
        <authorList>
            <consortium name="The Broad Institute Genomics Platform"/>
            <consortium name="The Broad Institute Genome Sequencing Center for Infectious Disease"/>
            <person name="Wu L."/>
            <person name="Ma J."/>
        </authorList>
    </citation>
    <scope>NUCLEOTIDE SEQUENCE [LARGE SCALE GENOMIC DNA]</scope>
    <source>
        <strain evidence="9">CCUG 38813</strain>
    </source>
</reference>
<dbReference type="EMBL" id="JBHSMS010000023">
    <property type="protein sequence ID" value="MFC5510702.1"/>
    <property type="molecule type" value="Genomic_DNA"/>
</dbReference>
<dbReference type="InterPro" id="IPR040449">
    <property type="entry name" value="Peptidase_S66_N"/>
</dbReference>
<feature type="domain" description="LD-carboxypeptidase C-terminal" evidence="7">
    <location>
        <begin position="230"/>
        <end position="346"/>
    </location>
</feature>
<dbReference type="Pfam" id="PF17676">
    <property type="entry name" value="Peptidase_S66C"/>
    <property type="match status" value="1"/>
</dbReference>
<keyword evidence="3" id="KW-0645">Protease</keyword>
<keyword evidence="5" id="KW-0720">Serine protease</keyword>
<dbReference type="InterPro" id="IPR006311">
    <property type="entry name" value="TAT_signal"/>
</dbReference>
<evidence type="ECO:0000256" key="2">
    <source>
        <dbReference type="ARBA" id="ARBA00022645"/>
    </source>
</evidence>
<gene>
    <name evidence="8" type="ORF">ACFPOU_06155</name>
</gene>
<evidence type="ECO:0000313" key="9">
    <source>
        <dbReference type="Proteomes" id="UP001596031"/>
    </source>
</evidence>
<keyword evidence="4" id="KW-0378">Hydrolase</keyword>
<evidence type="ECO:0000259" key="6">
    <source>
        <dbReference type="Pfam" id="PF02016"/>
    </source>
</evidence>
<sequence length="361" mass="38965">MPHFPDPRRRALLSLLGSAFLLAPGLALPAQAGARRRRPSLPKMSSLIKPPRLQPGDTVGLIAPGGYATEKSIAKARCNIEALGLRVREGASLRAVYGNYGGSVPQRLADLHAMFGDPEIRMIWPIRGGSGCISLLSRLDFALIRANPKILLGYSDITALHLAIHKHARLVTFHGPVASSTMTDYATEHMMAVLSDPQPRYTIPMALENSRRALEQPHFALRTVHAGVASGRLMGGNLSLLAALAGTPYAADFKDSILFLEEVNEAPYRIDRWMTQLDLSAGFAKAAGVMVGICENCGPEHEDISLTLDQTLDLHLAPLSVPAASGYSIGHIRDQFTIPLGIRATLDTERHTLTLLEPAVS</sequence>
<comment type="caution">
    <text evidence="8">The sequence shown here is derived from an EMBL/GenBank/DDBJ whole genome shotgun (WGS) entry which is preliminary data.</text>
</comment>
<dbReference type="SUPFAM" id="SSF141986">
    <property type="entry name" value="LD-carboxypeptidase A C-terminal domain-like"/>
    <property type="match status" value="1"/>
</dbReference>
<dbReference type="PROSITE" id="PS51318">
    <property type="entry name" value="TAT"/>
    <property type="match status" value="1"/>
</dbReference>
<evidence type="ECO:0000256" key="4">
    <source>
        <dbReference type="ARBA" id="ARBA00022801"/>
    </source>
</evidence>
<keyword evidence="9" id="KW-1185">Reference proteome</keyword>
<dbReference type="Gene3D" id="3.50.30.60">
    <property type="entry name" value="LD-carboxypeptidase A C-terminal domain-like"/>
    <property type="match status" value="1"/>
</dbReference>
<dbReference type="Gene3D" id="3.40.50.10740">
    <property type="entry name" value="Class I glutamine amidotransferase-like"/>
    <property type="match status" value="1"/>
</dbReference>
<dbReference type="PIRSF" id="PIRSF028757">
    <property type="entry name" value="LD-carboxypeptidase"/>
    <property type="match status" value="1"/>
</dbReference>
<evidence type="ECO:0000256" key="1">
    <source>
        <dbReference type="ARBA" id="ARBA00010233"/>
    </source>
</evidence>
<comment type="similarity">
    <text evidence="1">Belongs to the peptidase S66 family.</text>
</comment>
<dbReference type="InterPro" id="IPR029062">
    <property type="entry name" value="Class_I_gatase-like"/>
</dbReference>
<feature type="domain" description="LD-carboxypeptidase N-terminal" evidence="6">
    <location>
        <begin position="59"/>
        <end position="175"/>
    </location>
</feature>
<dbReference type="CDD" id="cd07025">
    <property type="entry name" value="Peptidase_S66"/>
    <property type="match status" value="1"/>
</dbReference>
<evidence type="ECO:0000256" key="3">
    <source>
        <dbReference type="ARBA" id="ARBA00022670"/>
    </source>
</evidence>
<dbReference type="InterPro" id="IPR027478">
    <property type="entry name" value="LdcA_N"/>
</dbReference>
<evidence type="ECO:0000259" key="7">
    <source>
        <dbReference type="Pfam" id="PF17676"/>
    </source>
</evidence>